<dbReference type="Proteomes" id="UP000600220">
    <property type="component" value="Unassembled WGS sequence"/>
</dbReference>
<keyword evidence="2" id="KW-1185">Reference proteome</keyword>
<dbReference type="EMBL" id="AAXKXX010000004">
    <property type="protein sequence ID" value="EGQ4384424.1"/>
    <property type="molecule type" value="Genomic_DNA"/>
</dbReference>
<dbReference type="AlphaFoldDB" id="A0A8H9BVS2"/>
<accession>A0A8H9BVS2</accession>
<evidence type="ECO:0000313" key="1">
    <source>
        <dbReference type="EMBL" id="EGQ4384424.1"/>
    </source>
</evidence>
<organism evidence="1 2">
    <name type="scientific">Staphylococcus pseudintermedius</name>
    <dbReference type="NCBI Taxonomy" id="283734"/>
    <lineage>
        <taxon>Bacteria</taxon>
        <taxon>Bacillati</taxon>
        <taxon>Bacillota</taxon>
        <taxon>Bacilli</taxon>
        <taxon>Bacillales</taxon>
        <taxon>Staphylococcaceae</taxon>
        <taxon>Staphylococcus</taxon>
        <taxon>Staphylococcus intermedius group</taxon>
    </lineage>
</organism>
<protein>
    <submittedName>
        <fullName evidence="1">Uncharacterized protein</fullName>
    </submittedName>
</protein>
<gene>
    <name evidence="1" type="ORF">EGV54_04870</name>
</gene>
<evidence type="ECO:0000313" key="2">
    <source>
        <dbReference type="Proteomes" id="UP000600220"/>
    </source>
</evidence>
<sequence>MKVIINIDDDNFNFLNQLTEQDNTTIDNIINELIKFNITDVNKAYQQADKQAINDFAKIAGKYFHEDIVSLYDVIGTSEEMSTDKQMLNVYKKLYQDVFLRDGVLLELFKEYEKDGRN</sequence>
<reference evidence="1 2" key="1">
    <citation type="submission" date="2018-11" db="EMBL/GenBank/DDBJ databases">
        <authorList>
            <consortium name="Veterinary Laboratory Investigation and Response Network"/>
        </authorList>
    </citation>
    <scope>NUCLEOTIDE SEQUENCE [LARGE SCALE GENOMIC DNA]</scope>
    <source>
        <strain evidence="1 2">SPSE-18-VL-LA-PA-Ryan-0021</strain>
    </source>
</reference>
<proteinExistence type="predicted"/>
<name>A0A8H9BVS2_STAPS</name>
<comment type="caution">
    <text evidence="1">The sequence shown here is derived from an EMBL/GenBank/DDBJ whole genome shotgun (WGS) entry which is preliminary data.</text>
</comment>